<evidence type="ECO:0000256" key="7">
    <source>
        <dbReference type="SAM" id="Phobius"/>
    </source>
</evidence>
<dbReference type="CDD" id="cd06579">
    <property type="entry name" value="TM_PBP1_transp_AraH_like"/>
    <property type="match status" value="1"/>
</dbReference>
<organism evidence="8 9">
    <name type="scientific">OM182 bacterium MED-G28</name>
    <dbReference type="NCBI Taxonomy" id="1986256"/>
    <lineage>
        <taxon>Bacteria</taxon>
        <taxon>Pseudomonadati</taxon>
        <taxon>Pseudomonadota</taxon>
        <taxon>Gammaproteobacteria</taxon>
        <taxon>OMG group</taxon>
        <taxon>OM182 clade</taxon>
    </lineage>
</organism>
<dbReference type="GO" id="GO:0022857">
    <property type="term" value="F:transmembrane transporter activity"/>
    <property type="evidence" value="ECO:0007669"/>
    <property type="project" value="InterPro"/>
</dbReference>
<dbReference type="GO" id="GO:0005886">
    <property type="term" value="C:plasma membrane"/>
    <property type="evidence" value="ECO:0007669"/>
    <property type="project" value="UniProtKB-SubCell"/>
</dbReference>
<evidence type="ECO:0000313" key="8">
    <source>
        <dbReference type="EMBL" id="PDH33705.1"/>
    </source>
</evidence>
<evidence type="ECO:0000256" key="2">
    <source>
        <dbReference type="ARBA" id="ARBA00007942"/>
    </source>
</evidence>
<keyword evidence="5 7" id="KW-1133">Transmembrane helix</keyword>
<keyword evidence="3" id="KW-1003">Cell membrane</keyword>
<evidence type="ECO:0000313" key="9">
    <source>
        <dbReference type="Proteomes" id="UP000219329"/>
    </source>
</evidence>
<keyword evidence="4 7" id="KW-0812">Transmembrane</keyword>
<protein>
    <submittedName>
        <fullName evidence="8">ABC transporter permease</fullName>
    </submittedName>
</protein>
<comment type="caution">
    <text evidence="8">The sequence shown here is derived from an EMBL/GenBank/DDBJ whole genome shotgun (WGS) entry which is preliminary data.</text>
</comment>
<dbReference type="EMBL" id="NTJZ01000007">
    <property type="protein sequence ID" value="PDH33705.1"/>
    <property type="molecule type" value="Genomic_DNA"/>
</dbReference>
<gene>
    <name evidence="8" type="ORF">CNF02_08120</name>
</gene>
<sequence>MFEEFFIFIALLLLVAFFGFTAENFFSTGTLTAILTQLPALTVVTIGMTLVLITGGIDLSVGSVVALSSAVIGIAFTVFELPLLVSGLLGIAAGGCAGLINGVLGAYFRLPIFIVTLGMLEAGRGMAYLVTNSQTVYIGPSIQGLALPISGIGVSASFLTSLALVVLAQLALTRTVFGRYLIAIGTNETAAKISGIRTEPYLTWVLVISGLLAGLGGLMNAAYLGASDPNAAIGLELSAIAAAVIGGTSLMGGRGSIIGAFIGVLIISVLQNGLAQLGVSEPFKRLITGLVIILAVLIDRWRSR</sequence>
<proteinExistence type="inferred from homology"/>
<comment type="subcellular location">
    <subcellularLocation>
        <location evidence="1">Cell inner membrane</location>
        <topology evidence="1">Multi-pass membrane protein</topology>
    </subcellularLocation>
</comment>
<dbReference type="Proteomes" id="UP000219329">
    <property type="component" value="Unassembled WGS sequence"/>
</dbReference>
<dbReference type="PANTHER" id="PTHR32196:SF72">
    <property type="entry name" value="RIBOSE IMPORT PERMEASE PROTEIN RBSC"/>
    <property type="match status" value="1"/>
</dbReference>
<evidence type="ECO:0000256" key="1">
    <source>
        <dbReference type="ARBA" id="ARBA00004429"/>
    </source>
</evidence>
<comment type="similarity">
    <text evidence="2">Belongs to the binding-protein-dependent transport system permease family. AraH/RbsC subfamily.</text>
</comment>
<feature type="transmembrane region" description="Helical" evidence="7">
    <location>
        <begin position="201"/>
        <end position="225"/>
    </location>
</feature>
<feature type="transmembrane region" description="Helical" evidence="7">
    <location>
        <begin position="31"/>
        <end position="52"/>
    </location>
</feature>
<name>A0A2A5WAY8_9GAMM</name>
<reference evidence="8 9" key="1">
    <citation type="submission" date="2017-08" db="EMBL/GenBank/DDBJ databases">
        <title>Fine stratification of microbial communities through a metagenomic profile of the photic zone.</title>
        <authorList>
            <person name="Haro-Moreno J.M."/>
            <person name="Lopez-Perez M."/>
            <person name="De La Torre J."/>
            <person name="Picazo A."/>
            <person name="Camacho A."/>
            <person name="Rodriguez-Valera F."/>
        </authorList>
    </citation>
    <scope>NUCLEOTIDE SEQUENCE [LARGE SCALE GENOMIC DNA]</scope>
    <source>
        <strain evidence="8">MED-G28</strain>
    </source>
</reference>
<dbReference type="Pfam" id="PF02653">
    <property type="entry name" value="BPD_transp_2"/>
    <property type="match status" value="1"/>
</dbReference>
<keyword evidence="6 7" id="KW-0472">Membrane</keyword>
<feature type="transmembrane region" description="Helical" evidence="7">
    <location>
        <begin position="257"/>
        <end position="277"/>
    </location>
</feature>
<dbReference type="AlphaFoldDB" id="A0A2A5WAY8"/>
<dbReference type="PANTHER" id="PTHR32196">
    <property type="entry name" value="ABC TRANSPORTER PERMEASE PROTEIN YPHD-RELATED-RELATED"/>
    <property type="match status" value="1"/>
</dbReference>
<evidence type="ECO:0000256" key="4">
    <source>
        <dbReference type="ARBA" id="ARBA00022692"/>
    </source>
</evidence>
<evidence type="ECO:0000256" key="6">
    <source>
        <dbReference type="ARBA" id="ARBA00023136"/>
    </source>
</evidence>
<evidence type="ECO:0000256" key="3">
    <source>
        <dbReference type="ARBA" id="ARBA00022475"/>
    </source>
</evidence>
<dbReference type="InterPro" id="IPR001851">
    <property type="entry name" value="ABC_transp_permease"/>
</dbReference>
<accession>A0A2A5WAY8</accession>
<evidence type="ECO:0000256" key="5">
    <source>
        <dbReference type="ARBA" id="ARBA00022989"/>
    </source>
</evidence>
<feature type="transmembrane region" description="Helical" evidence="7">
    <location>
        <begin position="149"/>
        <end position="172"/>
    </location>
</feature>
<feature type="transmembrane region" description="Helical" evidence="7">
    <location>
        <begin position="231"/>
        <end position="250"/>
    </location>
</feature>